<evidence type="ECO:0000313" key="7">
    <source>
        <dbReference type="Proteomes" id="UP000244722"/>
    </source>
</evidence>
<feature type="domain" description="Rab-GAP TBC" evidence="5">
    <location>
        <begin position="403"/>
        <end position="627"/>
    </location>
</feature>
<dbReference type="FunFam" id="1.10.8.270:FF:000032">
    <property type="entry name" value="GTPase activating protein (Gyp7)"/>
    <property type="match status" value="1"/>
</dbReference>
<organism evidence="6 7">
    <name type="scientific">Tuber borchii</name>
    <name type="common">White truffle</name>
    <dbReference type="NCBI Taxonomy" id="42251"/>
    <lineage>
        <taxon>Eukaryota</taxon>
        <taxon>Fungi</taxon>
        <taxon>Dikarya</taxon>
        <taxon>Ascomycota</taxon>
        <taxon>Pezizomycotina</taxon>
        <taxon>Pezizomycetes</taxon>
        <taxon>Pezizales</taxon>
        <taxon>Tuberaceae</taxon>
        <taxon>Tuber</taxon>
    </lineage>
</organism>
<dbReference type="Gene3D" id="1.10.472.80">
    <property type="entry name" value="Ypt/Rab-GAP domain of gyp1p, domain 3"/>
    <property type="match status" value="1"/>
</dbReference>
<feature type="compositionally biased region" description="Pro residues" evidence="4">
    <location>
        <begin position="47"/>
        <end position="57"/>
    </location>
</feature>
<evidence type="ECO:0000256" key="2">
    <source>
        <dbReference type="ARBA" id="ARBA00072091"/>
    </source>
</evidence>
<accession>A0A2T6Z9P1</accession>
<dbReference type="AlphaFoldDB" id="A0A2T6Z9P1"/>
<dbReference type="STRING" id="42251.A0A2T6Z9P1"/>
<evidence type="ECO:0000256" key="3">
    <source>
        <dbReference type="ARBA" id="ARBA00082648"/>
    </source>
</evidence>
<keyword evidence="1" id="KW-0343">GTPase activation</keyword>
<dbReference type="GO" id="GO:0005096">
    <property type="term" value="F:GTPase activator activity"/>
    <property type="evidence" value="ECO:0007669"/>
    <property type="project" value="UniProtKB-KW"/>
</dbReference>
<feature type="region of interest" description="Disordered" evidence="4">
    <location>
        <begin position="1"/>
        <end position="57"/>
    </location>
</feature>
<dbReference type="GO" id="GO:0005737">
    <property type="term" value="C:cytoplasm"/>
    <property type="evidence" value="ECO:0007669"/>
    <property type="project" value="UniProtKB-ARBA"/>
</dbReference>
<dbReference type="InterPro" id="IPR035969">
    <property type="entry name" value="Rab-GAP_TBC_sf"/>
</dbReference>
<proteinExistence type="predicted"/>
<dbReference type="Proteomes" id="UP000244722">
    <property type="component" value="Unassembled WGS sequence"/>
</dbReference>
<dbReference type="OrthoDB" id="10264062at2759"/>
<dbReference type="EMBL" id="NESQ01000657">
    <property type="protein sequence ID" value="PUU72208.1"/>
    <property type="molecule type" value="Genomic_DNA"/>
</dbReference>
<evidence type="ECO:0000313" key="6">
    <source>
        <dbReference type="EMBL" id="PUU72208.1"/>
    </source>
</evidence>
<evidence type="ECO:0000259" key="5">
    <source>
        <dbReference type="PROSITE" id="PS50086"/>
    </source>
</evidence>
<feature type="compositionally biased region" description="Polar residues" evidence="4">
    <location>
        <begin position="30"/>
        <end position="39"/>
    </location>
</feature>
<protein>
    <recommendedName>
        <fullName evidence="2">GTPase-activating protein GYP7</fullName>
    </recommendedName>
    <alternativeName>
        <fullName evidence="3">GAP for YPT7</fullName>
    </alternativeName>
</protein>
<dbReference type="FunFam" id="1.10.472.80:FF:000005">
    <property type="entry name" value="TBC1 domain family member 15"/>
    <property type="match status" value="1"/>
</dbReference>
<dbReference type="Gene3D" id="1.10.8.270">
    <property type="entry name" value="putative rabgap domain of human tbc1 domain family member 14 like domains"/>
    <property type="match status" value="1"/>
</dbReference>
<dbReference type="Pfam" id="PF00566">
    <property type="entry name" value="RabGAP-TBC"/>
    <property type="match status" value="1"/>
</dbReference>
<sequence length="871" mass="99285">MSSSKLPRKFTPPSSPTASYYDISDDDENGYSTITNTRTGRALVQQKPPPSDGPSTPPAVATTLLLAWLPESALGDAYDTYVKVDLIDAETPPRQSYLVPPPPATVYAPGTSCVGNYAFAVPVSEIYSLLIRPPNLGWWWGSVVINTRAGDSFPALFFHDSECASTIAQSKKRVRASFDPFGEGGGLFWGGDEVLRWLRRYVRVEKSEVEPSVYLVEPSQEDLLSFGSKPTIVGHVGESSASGGAGMDPLTKMFKEARWGFLEKVSRVTRFTRRTAEDILDSPKVPLQVRRLLKNPDVVNLQDEFDSARLYLARWAMGIAEQSERERQQDHQVVWASRDALELVDSAVGEFEILDLESGSTKLDSDKRKPVSLEEWNRWFDPKTGKLAITANEAKERIFHGGVEPGAARKEVWLWLLDVYPWDSTKDERIALMNSKRDEYVRLKGKWWDDLDRRNNDEYWRDQKNRIEKDVHRTDRGVPIFAGEDIPHPDPDSPFAETGTNVHLEQMKDMLLTYNEYNTDLGYVQGMSDLLAPIYAVLQDDAAAFWAFVGFMERMERNFLRDQTGMRAQLVALDHLVQLMDPKLYAHLESADSTNFFFFFRMLLVWYKREFKWDDVLRLWETMWTNFLSSQFHLFIALAILERHRDVIMDHLKQFDEVLKYINELSTTIELSSTRVRAEALFYKFQRTVEAADRKSGFVAPGEGSSTMRRRRTENACEGDPPNSPGALTPRAVANKGKNIEGRNGEILPNISPELRTLLNRDIIRAKVRLGWVMKIYGCSSNMDEIIVFFLFLLRSITRKAVLVMIVHKATRVTPSHLGLLEALYYATFPFNKCHWYPDTPGSLRVCTPTTHTSTTDDWVAEFSKDIARVR</sequence>
<dbReference type="PROSITE" id="PS50086">
    <property type="entry name" value="TBC_RABGAP"/>
    <property type="match status" value="1"/>
</dbReference>
<gene>
    <name evidence="6" type="ORF">B9Z19DRAFT_1069942</name>
</gene>
<reference evidence="6 7" key="1">
    <citation type="submission" date="2017-04" db="EMBL/GenBank/DDBJ databases">
        <title>Draft genome sequence of Tuber borchii Vittad., a whitish edible truffle.</title>
        <authorList>
            <consortium name="DOE Joint Genome Institute"/>
            <person name="Murat C."/>
            <person name="Kuo A."/>
            <person name="Barry K.W."/>
            <person name="Clum A."/>
            <person name="Dockter R.B."/>
            <person name="Fauchery L."/>
            <person name="Iotti M."/>
            <person name="Kohler A."/>
            <person name="Labutti K."/>
            <person name="Lindquist E.A."/>
            <person name="Lipzen A."/>
            <person name="Ohm R.A."/>
            <person name="Wang M."/>
            <person name="Grigoriev I.V."/>
            <person name="Zambonelli A."/>
            <person name="Martin F.M."/>
        </authorList>
    </citation>
    <scope>NUCLEOTIDE SEQUENCE [LARGE SCALE GENOMIC DNA]</scope>
    <source>
        <strain evidence="6 7">Tbo3840</strain>
    </source>
</reference>
<comment type="caution">
    <text evidence="6">The sequence shown here is derived from an EMBL/GenBank/DDBJ whole genome shotgun (WGS) entry which is preliminary data.</text>
</comment>
<evidence type="ECO:0000256" key="1">
    <source>
        <dbReference type="ARBA" id="ARBA00022468"/>
    </source>
</evidence>
<evidence type="ECO:0000256" key="4">
    <source>
        <dbReference type="SAM" id="MobiDB-lite"/>
    </source>
</evidence>
<dbReference type="PANTHER" id="PTHR22957">
    <property type="entry name" value="TBC1 DOMAIN FAMILY MEMBER GTPASE-ACTIVATING PROTEIN"/>
    <property type="match status" value="1"/>
</dbReference>
<keyword evidence="7" id="KW-1185">Reference proteome</keyword>
<dbReference type="InterPro" id="IPR000195">
    <property type="entry name" value="Rab-GAP-TBC_dom"/>
</dbReference>
<name>A0A2T6Z9P1_TUBBO</name>
<feature type="region of interest" description="Disordered" evidence="4">
    <location>
        <begin position="702"/>
        <end position="731"/>
    </location>
</feature>
<dbReference type="SMART" id="SM00164">
    <property type="entry name" value="TBC"/>
    <property type="match status" value="1"/>
</dbReference>
<dbReference type="SUPFAM" id="SSF47923">
    <property type="entry name" value="Ypt/Rab-GAP domain of gyp1p"/>
    <property type="match status" value="2"/>
</dbReference>
<dbReference type="PANTHER" id="PTHR22957:SF502">
    <property type="entry name" value="SMALL G PROTEIN SIGNALING MODULATOR 2-RELATED"/>
    <property type="match status" value="1"/>
</dbReference>